<evidence type="ECO:0000313" key="3">
    <source>
        <dbReference type="RefSeq" id="XP_027368785.1"/>
    </source>
</evidence>
<keyword evidence="1" id="KW-0472">Membrane</keyword>
<feature type="transmembrane region" description="Helical" evidence="1">
    <location>
        <begin position="231"/>
        <end position="257"/>
    </location>
</feature>
<dbReference type="OrthoDB" id="1420219at2759"/>
<sequence>MAEANETLVLAKERTRRKDIFHHFQVYNGGWNISNDGYISSVLSTAVPFFAVAVAWFVIFGLFLLIMCSCYCCCSGEPSDYSKPVLVFSLIFLILCTIAAIGGCIVLYSGQGELGESTSKTLDYIVSQAQFVAENLKNASSYFDSAKKLINGVTLPLDLGKDIDHVKSKITTAADDLSKKTEDNSTVIHQGIDGMRLALIVVAAVMLFVAFLGFCMFVFLLLLLSVLGLEYLVYFLVVIGWILVASTFILCGVFLFVHNAMGDACVAMDEWVLNPTAHTALDEILPCVENATATETFSQSKAVTHKIVESFDGIISAVTNGNTVHYNQSGPLVPLLCDPFSSDFTVRQCAAGEVTLENATEVWKNYICQVSSSGRCTSRGRLTPTIYTELADAVNVTYGLFHHYGPFFIDLVDCTFVRKTFADISSNYCPGLRKYTKWIYFGSLVVSVAVMLSLIFCIVYVREWRHRLHAMLSLPMLM</sequence>
<dbReference type="PANTHER" id="PTHR31414">
    <property type="entry name" value="TRANSMEMBRANE PROTEIN DDB_G0292058"/>
    <property type="match status" value="1"/>
</dbReference>
<dbReference type="PANTHER" id="PTHR31414:SF15">
    <property type="entry name" value="PLASMA MEMBRANE FUSION PROTEIN"/>
    <property type="match status" value="1"/>
</dbReference>
<dbReference type="GO" id="GO:0009506">
    <property type="term" value="C:plasmodesma"/>
    <property type="evidence" value="ECO:0007669"/>
    <property type="project" value="TreeGrafter"/>
</dbReference>
<reference evidence="2" key="1">
    <citation type="journal article" date="2019" name="Toxins">
        <title>Detection of Abrin-Like and Prepropulchellin-Like Toxin Genes and Transcripts Using Whole Genome Sequencing and Full-Length Transcript Sequencing of Abrus precatorius.</title>
        <authorList>
            <person name="Hovde B.T."/>
            <person name="Daligault H.E."/>
            <person name="Hanschen E.R."/>
            <person name="Kunde Y.A."/>
            <person name="Johnson M.B."/>
            <person name="Starkenburg S.R."/>
            <person name="Johnson S.L."/>
        </authorList>
    </citation>
    <scope>NUCLEOTIDE SEQUENCE [LARGE SCALE GENOMIC DNA]</scope>
</reference>
<dbReference type="Proteomes" id="UP000694853">
    <property type="component" value="Unplaced"/>
</dbReference>
<organism evidence="2 3">
    <name type="scientific">Abrus precatorius</name>
    <name type="common">Indian licorice</name>
    <name type="synonym">Glycine abrus</name>
    <dbReference type="NCBI Taxonomy" id="3816"/>
    <lineage>
        <taxon>Eukaryota</taxon>
        <taxon>Viridiplantae</taxon>
        <taxon>Streptophyta</taxon>
        <taxon>Embryophyta</taxon>
        <taxon>Tracheophyta</taxon>
        <taxon>Spermatophyta</taxon>
        <taxon>Magnoliopsida</taxon>
        <taxon>eudicotyledons</taxon>
        <taxon>Gunneridae</taxon>
        <taxon>Pentapetalae</taxon>
        <taxon>rosids</taxon>
        <taxon>fabids</taxon>
        <taxon>Fabales</taxon>
        <taxon>Fabaceae</taxon>
        <taxon>Papilionoideae</taxon>
        <taxon>50 kb inversion clade</taxon>
        <taxon>NPAAA clade</taxon>
        <taxon>indigoferoid/millettioid clade</taxon>
        <taxon>Abreae</taxon>
        <taxon>Abrus</taxon>
    </lineage>
</organism>
<name>A0A8B8MJM2_ABRPR</name>
<proteinExistence type="predicted"/>
<dbReference type="GeneID" id="113874771"/>
<evidence type="ECO:0000313" key="2">
    <source>
        <dbReference type="Proteomes" id="UP000694853"/>
    </source>
</evidence>
<protein>
    <submittedName>
        <fullName evidence="3">Uncharacterized protein LOC113874771</fullName>
    </submittedName>
</protein>
<feature type="transmembrane region" description="Helical" evidence="1">
    <location>
        <begin position="85"/>
        <end position="108"/>
    </location>
</feature>
<accession>A0A8B8MJM2</accession>
<keyword evidence="1" id="KW-0812">Transmembrane</keyword>
<feature type="transmembrane region" description="Helical" evidence="1">
    <location>
        <begin position="49"/>
        <end position="73"/>
    </location>
</feature>
<dbReference type="KEGG" id="aprc:113874771"/>
<dbReference type="RefSeq" id="XP_027368785.1">
    <property type="nucleotide sequence ID" value="XM_027512984.1"/>
</dbReference>
<reference evidence="3" key="2">
    <citation type="submission" date="2025-08" db="UniProtKB">
        <authorList>
            <consortium name="RefSeq"/>
        </authorList>
    </citation>
    <scope>IDENTIFICATION</scope>
    <source>
        <tissue evidence="3">Young leaves</tissue>
    </source>
</reference>
<dbReference type="GO" id="GO:0005886">
    <property type="term" value="C:plasma membrane"/>
    <property type="evidence" value="ECO:0007669"/>
    <property type="project" value="TreeGrafter"/>
</dbReference>
<gene>
    <name evidence="3" type="primary">LOC113874771</name>
</gene>
<keyword evidence="1" id="KW-1133">Transmembrane helix</keyword>
<feature type="transmembrane region" description="Helical" evidence="1">
    <location>
        <begin position="438"/>
        <end position="461"/>
    </location>
</feature>
<feature type="transmembrane region" description="Helical" evidence="1">
    <location>
        <begin position="197"/>
        <end position="224"/>
    </location>
</feature>
<dbReference type="AlphaFoldDB" id="A0A8B8MJM2"/>
<evidence type="ECO:0000256" key="1">
    <source>
        <dbReference type="SAM" id="Phobius"/>
    </source>
</evidence>
<dbReference type="InterPro" id="IPR040283">
    <property type="entry name" value="DDB_G0292058-like"/>
</dbReference>
<keyword evidence="2" id="KW-1185">Reference proteome</keyword>